<sequence>MREQFKVLDIFAGAGGFSLGFKMAGGTVVGGIEIDKWAGETLAYNHPDSQIVIRDIQTISDEEAIRIFKSNKPNIIIGGPPCQGFSVCRQGTGDAKDPRNTLFQEFIRFGRIFEPDLMIMENVPNLVKIKTQNEQAVIEIIKKELIDLGYHVDYSILNATDYGIPQIRRRLFIVASKVKITHPFPPPTHTIASQTQLSFWEHSLLSCPTLWDAISDLPNLEAGEGAEEMSYSKPPQTDYQKRLRVNCKLLYNHKAMNHTKRMVERFTSMSWGDSCSNVPYHLRPRRRNSEKIADHIYDQNNRRLHPSRPCHTLPANRNFTAREGARIQSFPDHYVFMGKPTVVSHKLLAREGRENEKFLCQYNQIGNAVPPLLAKQIAHHLFQQLSNSKDDFKKAV</sequence>
<dbReference type="PANTHER" id="PTHR10629">
    <property type="entry name" value="CYTOSINE-SPECIFIC METHYLTRANSFERASE"/>
    <property type="match status" value="1"/>
</dbReference>
<dbReference type="Gene3D" id="3.40.50.150">
    <property type="entry name" value="Vaccinia Virus protein VP39"/>
    <property type="match status" value="1"/>
</dbReference>
<dbReference type="Proteomes" id="UP000017127">
    <property type="component" value="Unassembled WGS sequence"/>
</dbReference>
<evidence type="ECO:0000256" key="6">
    <source>
        <dbReference type="RuleBase" id="RU000416"/>
    </source>
</evidence>
<organism evidence="8 9">
    <name type="scientific">Lyngbya aestuarii BL J</name>
    <dbReference type="NCBI Taxonomy" id="1348334"/>
    <lineage>
        <taxon>Bacteria</taxon>
        <taxon>Bacillati</taxon>
        <taxon>Cyanobacteriota</taxon>
        <taxon>Cyanophyceae</taxon>
        <taxon>Oscillatoriophycideae</taxon>
        <taxon>Oscillatoriales</taxon>
        <taxon>Microcoleaceae</taxon>
        <taxon>Lyngbya</taxon>
    </lineage>
</organism>
<proteinExistence type="inferred from homology"/>
<evidence type="ECO:0000256" key="7">
    <source>
        <dbReference type="RuleBase" id="RU000417"/>
    </source>
</evidence>
<comment type="catalytic activity">
    <reaction evidence="7">
        <text>a 2'-deoxycytidine in DNA + S-adenosyl-L-methionine = a 5-methyl-2'-deoxycytidine in DNA + S-adenosyl-L-homocysteine + H(+)</text>
        <dbReference type="Rhea" id="RHEA:13681"/>
        <dbReference type="Rhea" id="RHEA-COMP:11369"/>
        <dbReference type="Rhea" id="RHEA-COMP:11370"/>
        <dbReference type="ChEBI" id="CHEBI:15378"/>
        <dbReference type="ChEBI" id="CHEBI:57856"/>
        <dbReference type="ChEBI" id="CHEBI:59789"/>
        <dbReference type="ChEBI" id="CHEBI:85452"/>
        <dbReference type="ChEBI" id="CHEBI:85454"/>
        <dbReference type="EC" id="2.1.1.37"/>
    </reaction>
</comment>
<keyword evidence="9" id="KW-1185">Reference proteome</keyword>
<accession>U7QLT9</accession>
<dbReference type="PANTHER" id="PTHR10629:SF52">
    <property type="entry name" value="DNA (CYTOSINE-5)-METHYLTRANSFERASE 1"/>
    <property type="match status" value="1"/>
</dbReference>
<keyword evidence="4" id="KW-0680">Restriction system</keyword>
<comment type="caution">
    <text evidence="8">The sequence shown here is derived from an EMBL/GenBank/DDBJ whole genome shotgun (WGS) entry which is preliminary data.</text>
</comment>
<dbReference type="InterPro" id="IPR001525">
    <property type="entry name" value="C5_MeTfrase"/>
</dbReference>
<dbReference type="SUPFAM" id="SSF53335">
    <property type="entry name" value="S-adenosyl-L-methionine-dependent methyltransferases"/>
    <property type="match status" value="1"/>
</dbReference>
<evidence type="ECO:0000256" key="5">
    <source>
        <dbReference type="PROSITE-ProRule" id="PRU01016"/>
    </source>
</evidence>
<dbReference type="EC" id="2.1.1.37" evidence="7"/>
<dbReference type="GO" id="GO:0009307">
    <property type="term" value="P:DNA restriction-modification system"/>
    <property type="evidence" value="ECO:0007669"/>
    <property type="project" value="UniProtKB-KW"/>
</dbReference>
<dbReference type="PATRIC" id="fig|1348334.3.peg.1876"/>
<dbReference type="PROSITE" id="PS00094">
    <property type="entry name" value="C5_MTASE_1"/>
    <property type="match status" value="1"/>
</dbReference>
<dbReference type="EMBL" id="AUZM01000014">
    <property type="protein sequence ID" value="ERT08075.1"/>
    <property type="molecule type" value="Genomic_DNA"/>
</dbReference>
<evidence type="ECO:0000313" key="8">
    <source>
        <dbReference type="EMBL" id="ERT08075.1"/>
    </source>
</evidence>
<dbReference type="Pfam" id="PF00145">
    <property type="entry name" value="DNA_methylase"/>
    <property type="match status" value="1"/>
</dbReference>
<dbReference type="GO" id="GO:0003677">
    <property type="term" value="F:DNA binding"/>
    <property type="evidence" value="ECO:0007669"/>
    <property type="project" value="TreeGrafter"/>
</dbReference>
<dbReference type="InterPro" id="IPR050390">
    <property type="entry name" value="C5-Methyltransferase"/>
</dbReference>
<evidence type="ECO:0000256" key="4">
    <source>
        <dbReference type="ARBA" id="ARBA00022747"/>
    </source>
</evidence>
<dbReference type="GO" id="GO:0003886">
    <property type="term" value="F:DNA (cytosine-5-)-methyltransferase activity"/>
    <property type="evidence" value="ECO:0007669"/>
    <property type="project" value="UniProtKB-EC"/>
</dbReference>
<dbReference type="PROSITE" id="PS51679">
    <property type="entry name" value="SAM_MT_C5"/>
    <property type="match status" value="1"/>
</dbReference>
<dbReference type="AlphaFoldDB" id="U7QLT9"/>
<reference evidence="8 9" key="1">
    <citation type="journal article" date="2013" name="Front. Microbiol.">
        <title>Comparative genomic analyses of the cyanobacterium, Lyngbya aestuarii BL J, a powerful hydrogen producer.</title>
        <authorList>
            <person name="Kothari A."/>
            <person name="Vaughn M."/>
            <person name="Garcia-Pichel F."/>
        </authorList>
    </citation>
    <scope>NUCLEOTIDE SEQUENCE [LARGE SCALE GENOMIC DNA]</scope>
    <source>
        <strain evidence="8 9">BL J</strain>
    </source>
</reference>
<keyword evidence="2 5" id="KW-0808">Transferase</keyword>
<dbReference type="RefSeq" id="WP_023065666.1">
    <property type="nucleotide sequence ID" value="NZ_AUZM01000014.1"/>
</dbReference>
<feature type="active site" evidence="5">
    <location>
        <position position="82"/>
    </location>
</feature>
<protein>
    <recommendedName>
        <fullName evidence="7">Cytosine-specific methyltransferase</fullName>
        <ecNumber evidence="7">2.1.1.37</ecNumber>
    </recommendedName>
</protein>
<dbReference type="InterPro" id="IPR018117">
    <property type="entry name" value="C5_DNA_meth_AS"/>
</dbReference>
<dbReference type="Gene3D" id="3.90.120.10">
    <property type="entry name" value="DNA Methylase, subunit A, domain 2"/>
    <property type="match status" value="1"/>
</dbReference>
<dbReference type="PRINTS" id="PR00105">
    <property type="entry name" value="C5METTRFRASE"/>
</dbReference>
<dbReference type="GO" id="GO:0044027">
    <property type="term" value="P:negative regulation of gene expression via chromosomal CpG island methylation"/>
    <property type="evidence" value="ECO:0007669"/>
    <property type="project" value="TreeGrafter"/>
</dbReference>
<dbReference type="InterPro" id="IPR029063">
    <property type="entry name" value="SAM-dependent_MTases_sf"/>
</dbReference>
<evidence type="ECO:0000256" key="1">
    <source>
        <dbReference type="ARBA" id="ARBA00022603"/>
    </source>
</evidence>
<keyword evidence="3 5" id="KW-0949">S-adenosyl-L-methionine</keyword>
<dbReference type="GO" id="GO:0032259">
    <property type="term" value="P:methylation"/>
    <property type="evidence" value="ECO:0007669"/>
    <property type="project" value="UniProtKB-KW"/>
</dbReference>
<gene>
    <name evidence="8" type="ORF">M595_1924</name>
</gene>
<comment type="similarity">
    <text evidence="5 6">Belongs to the class I-like SAM-binding methyltransferase superfamily. C5-methyltransferase family.</text>
</comment>
<evidence type="ECO:0000313" key="9">
    <source>
        <dbReference type="Proteomes" id="UP000017127"/>
    </source>
</evidence>
<name>U7QLT9_9CYAN</name>
<dbReference type="OrthoDB" id="9813719at2"/>
<evidence type="ECO:0000256" key="3">
    <source>
        <dbReference type="ARBA" id="ARBA00022691"/>
    </source>
</evidence>
<keyword evidence="1 5" id="KW-0489">Methyltransferase</keyword>
<evidence type="ECO:0000256" key="2">
    <source>
        <dbReference type="ARBA" id="ARBA00022679"/>
    </source>
</evidence>
<dbReference type="NCBIfam" id="TIGR00675">
    <property type="entry name" value="dcm"/>
    <property type="match status" value="1"/>
</dbReference>